<reference evidence="1 2" key="1">
    <citation type="submission" date="2017-02" db="EMBL/GenBank/DDBJ databases">
        <authorList>
            <person name="Peterson S.W."/>
        </authorList>
    </citation>
    <scope>NUCLEOTIDE SEQUENCE [LARGE SCALE GENOMIC DNA]</scope>
    <source>
        <strain evidence="1 2">ATCC 43854</strain>
    </source>
</reference>
<sequence length="93" mass="11004">MDFSGFFGELLAGIISLYFIKKGWVYCYDPYQVKSNGSNKWEWINPSENEGCNIKVKQSHFNKKESNEKFHAGQMIDRQFVLIERKQIKNVNY</sequence>
<accession>A0A1T4N4B0</accession>
<gene>
    <name evidence="1" type="ORF">SAMN02745108_01474</name>
</gene>
<dbReference type="RefSeq" id="WP_078776419.1">
    <property type="nucleotide sequence ID" value="NZ_FUWU01000022.1"/>
</dbReference>
<protein>
    <submittedName>
        <fullName evidence="1">Uncharacterized protein</fullName>
    </submittedName>
</protein>
<dbReference type="Proteomes" id="UP000190449">
    <property type="component" value="Unassembled WGS sequence"/>
</dbReference>
<dbReference type="EMBL" id="FUWU01000022">
    <property type="protein sequence ID" value="SJZ74083.1"/>
    <property type="molecule type" value="Genomic_DNA"/>
</dbReference>
<name>A0A1T4N4B0_9BACT</name>
<proteinExistence type="predicted"/>
<dbReference type="AlphaFoldDB" id="A0A1T4N4B0"/>
<organism evidence="1 2">
    <name type="scientific">Fibrobacter intestinalis</name>
    <dbReference type="NCBI Taxonomy" id="28122"/>
    <lineage>
        <taxon>Bacteria</taxon>
        <taxon>Pseudomonadati</taxon>
        <taxon>Fibrobacterota</taxon>
        <taxon>Fibrobacteria</taxon>
        <taxon>Fibrobacterales</taxon>
        <taxon>Fibrobacteraceae</taxon>
        <taxon>Fibrobacter</taxon>
    </lineage>
</organism>
<evidence type="ECO:0000313" key="2">
    <source>
        <dbReference type="Proteomes" id="UP000190449"/>
    </source>
</evidence>
<evidence type="ECO:0000313" key="1">
    <source>
        <dbReference type="EMBL" id="SJZ74083.1"/>
    </source>
</evidence>